<reference evidence="8" key="1">
    <citation type="submission" date="2020-10" db="EMBL/GenBank/DDBJ databases">
        <authorList>
            <person name="Gilroy R."/>
        </authorList>
    </citation>
    <scope>NUCLEOTIDE SEQUENCE</scope>
    <source>
        <strain evidence="8">G3-3990</strain>
    </source>
</reference>
<dbReference type="EMBL" id="JADIMG010000104">
    <property type="protein sequence ID" value="MBO8460916.1"/>
    <property type="molecule type" value="Genomic_DNA"/>
</dbReference>
<name>A0A9D9HW84_9BACT</name>
<dbReference type="Proteomes" id="UP000823641">
    <property type="component" value="Unassembled WGS sequence"/>
</dbReference>
<dbReference type="AlphaFoldDB" id="A0A9D9HW84"/>
<dbReference type="GO" id="GO:0016020">
    <property type="term" value="C:membrane"/>
    <property type="evidence" value="ECO:0007669"/>
    <property type="project" value="UniProtKB-SubCell"/>
</dbReference>
<evidence type="ECO:0000313" key="8">
    <source>
        <dbReference type="EMBL" id="MBO8460916.1"/>
    </source>
</evidence>
<reference evidence="8" key="2">
    <citation type="journal article" date="2021" name="PeerJ">
        <title>Extensive microbial diversity within the chicken gut microbiome revealed by metagenomics and culture.</title>
        <authorList>
            <person name="Gilroy R."/>
            <person name="Ravi A."/>
            <person name="Getino M."/>
            <person name="Pursley I."/>
            <person name="Horton D.L."/>
            <person name="Alikhan N.F."/>
            <person name="Baker D."/>
            <person name="Gharbi K."/>
            <person name="Hall N."/>
            <person name="Watson M."/>
            <person name="Adriaenssens E.M."/>
            <person name="Foster-Nyarko E."/>
            <person name="Jarju S."/>
            <person name="Secka A."/>
            <person name="Antonio M."/>
            <person name="Oren A."/>
            <person name="Chaudhuri R.R."/>
            <person name="La Ragione R."/>
            <person name="Hildebrand F."/>
            <person name="Pallen M.J."/>
        </authorList>
    </citation>
    <scope>NUCLEOTIDE SEQUENCE</scope>
    <source>
        <strain evidence="8">G3-3990</strain>
    </source>
</reference>
<evidence type="ECO:0000259" key="7">
    <source>
        <dbReference type="Pfam" id="PF05140"/>
    </source>
</evidence>
<dbReference type="Pfam" id="PF05140">
    <property type="entry name" value="ResB"/>
    <property type="match status" value="1"/>
</dbReference>
<comment type="caution">
    <text evidence="8">The sequence shown here is derived from an EMBL/GenBank/DDBJ whole genome shotgun (WGS) entry which is preliminary data.</text>
</comment>
<keyword evidence="5 6" id="KW-0472">Membrane</keyword>
<feature type="domain" description="ResB-like" evidence="7">
    <location>
        <begin position="123"/>
        <end position="228"/>
    </location>
</feature>
<evidence type="ECO:0000256" key="2">
    <source>
        <dbReference type="ARBA" id="ARBA00022692"/>
    </source>
</evidence>
<evidence type="ECO:0000256" key="6">
    <source>
        <dbReference type="SAM" id="Phobius"/>
    </source>
</evidence>
<feature type="transmembrane region" description="Helical" evidence="6">
    <location>
        <begin position="30"/>
        <end position="50"/>
    </location>
</feature>
<dbReference type="InterPro" id="IPR007816">
    <property type="entry name" value="ResB-like_domain"/>
</dbReference>
<protein>
    <submittedName>
        <fullName evidence="8">Cytochrome c biogenesis protein ResB</fullName>
    </submittedName>
</protein>
<gene>
    <name evidence="8" type="ORF">IAA73_11395</name>
</gene>
<accession>A0A9D9HW84</accession>
<dbReference type="InterPro" id="IPR023494">
    <property type="entry name" value="Cyt_c_bgen_Ccs1/CcsB/ResB"/>
</dbReference>
<feature type="transmembrane region" description="Helical" evidence="6">
    <location>
        <begin position="92"/>
        <end position="112"/>
    </location>
</feature>
<keyword evidence="2 6" id="KW-0812">Transmembrane</keyword>
<organism evidence="8 9">
    <name type="scientific">Candidatus Gallipaludibacter merdavium</name>
    <dbReference type="NCBI Taxonomy" id="2840839"/>
    <lineage>
        <taxon>Bacteria</taxon>
        <taxon>Pseudomonadati</taxon>
        <taxon>Bacteroidota</taxon>
        <taxon>Bacteroidia</taxon>
        <taxon>Bacteroidales</taxon>
        <taxon>Candidatus Gallipaludibacter</taxon>
    </lineage>
</organism>
<feature type="transmembrane region" description="Helical" evidence="6">
    <location>
        <begin position="246"/>
        <end position="264"/>
    </location>
</feature>
<dbReference type="PANTHER" id="PTHR31566:SF5">
    <property type="entry name" value="RESB-LIKE DOMAIN-CONTAINING PROTEIN"/>
    <property type="match status" value="1"/>
</dbReference>
<keyword evidence="4 6" id="KW-1133">Transmembrane helix</keyword>
<evidence type="ECO:0000256" key="1">
    <source>
        <dbReference type="ARBA" id="ARBA00004141"/>
    </source>
</evidence>
<feature type="transmembrane region" description="Helical" evidence="6">
    <location>
        <begin position="124"/>
        <end position="142"/>
    </location>
</feature>
<keyword evidence="3" id="KW-0201">Cytochrome c-type biogenesis</keyword>
<evidence type="ECO:0000313" key="9">
    <source>
        <dbReference type="Proteomes" id="UP000823641"/>
    </source>
</evidence>
<feature type="transmembrane region" description="Helical" evidence="6">
    <location>
        <begin position="62"/>
        <end position="86"/>
    </location>
</feature>
<comment type="subcellular location">
    <subcellularLocation>
        <location evidence="1">Membrane</location>
        <topology evidence="1">Multi-pass membrane protein</topology>
    </subcellularLocation>
</comment>
<sequence>MDKNLVYSVLPLLALSAVLQVVMGNLDLGIFSFPVNVALLLALGGILYVLTRERVGERFMSALASAHAAAVFVALTGIGCLLIAFFPKWDFQHSWIFAAMLLLLMSNLFLAIFRYKGRFKVRFYLNHVALLLLIASLSLGAADMRRMRAVVNIGDTVDKAYTEEGLPYSLGYELKLESFDADFYDNNVPSEFRAVVSSEGEQRTVRVNHPWRKTWCEDIYLTGYDTKAGAESEYCILEFIVQPWKYVAVVAIVLFAVGAVLLLWGGRQRN</sequence>
<proteinExistence type="predicted"/>
<evidence type="ECO:0000256" key="3">
    <source>
        <dbReference type="ARBA" id="ARBA00022748"/>
    </source>
</evidence>
<evidence type="ECO:0000256" key="5">
    <source>
        <dbReference type="ARBA" id="ARBA00023136"/>
    </source>
</evidence>
<dbReference type="GO" id="GO:0017004">
    <property type="term" value="P:cytochrome complex assembly"/>
    <property type="evidence" value="ECO:0007669"/>
    <property type="project" value="UniProtKB-KW"/>
</dbReference>
<dbReference type="PANTHER" id="PTHR31566">
    <property type="entry name" value="CYTOCHROME C BIOGENESIS PROTEIN CCS1, CHLOROPLASTIC"/>
    <property type="match status" value="1"/>
</dbReference>
<evidence type="ECO:0000256" key="4">
    <source>
        <dbReference type="ARBA" id="ARBA00022989"/>
    </source>
</evidence>